<dbReference type="RefSeq" id="WP_386405411.1">
    <property type="nucleotide sequence ID" value="NZ_JBHTJH010000004.1"/>
</dbReference>
<sequence length="126" mass="14268">MKTINIITILLLISFTSCVQDIHQKTVTFRVDMNAVENVKNVGVRGNFTNPTWGRTIPLEDPDGDGIYEGTFSKKAAADNISFKFVNQNDQFELNGQDNRSIQFEYKPETITYEAVFDKAEGKIIK</sequence>
<gene>
    <name evidence="1" type="ORF">ACFQ1M_06095</name>
</gene>
<dbReference type="InterPro" id="IPR013783">
    <property type="entry name" value="Ig-like_fold"/>
</dbReference>
<reference evidence="2" key="1">
    <citation type="journal article" date="2019" name="Int. J. Syst. Evol. Microbiol.">
        <title>The Global Catalogue of Microorganisms (GCM) 10K type strain sequencing project: providing services to taxonomists for standard genome sequencing and annotation.</title>
        <authorList>
            <consortium name="The Broad Institute Genomics Platform"/>
            <consortium name="The Broad Institute Genome Sequencing Center for Infectious Disease"/>
            <person name="Wu L."/>
            <person name="Ma J."/>
        </authorList>
    </citation>
    <scope>NUCLEOTIDE SEQUENCE [LARGE SCALE GENOMIC DNA]</scope>
    <source>
        <strain evidence="2">CCUG 62952</strain>
    </source>
</reference>
<name>A0ABW3CVH1_9FLAO</name>
<proteinExistence type="predicted"/>
<accession>A0ABW3CVH1</accession>
<comment type="caution">
    <text evidence="1">The sequence shown here is derived from an EMBL/GenBank/DDBJ whole genome shotgun (WGS) entry which is preliminary data.</text>
</comment>
<dbReference type="Gene3D" id="2.60.40.10">
    <property type="entry name" value="Immunoglobulins"/>
    <property type="match status" value="1"/>
</dbReference>
<dbReference type="Proteomes" id="UP001596978">
    <property type="component" value="Unassembled WGS sequence"/>
</dbReference>
<evidence type="ECO:0000313" key="1">
    <source>
        <dbReference type="EMBL" id="MFD0861770.1"/>
    </source>
</evidence>
<dbReference type="PROSITE" id="PS51257">
    <property type="entry name" value="PROKAR_LIPOPROTEIN"/>
    <property type="match status" value="1"/>
</dbReference>
<dbReference type="EMBL" id="JBHTJH010000004">
    <property type="protein sequence ID" value="MFD0861770.1"/>
    <property type="molecule type" value="Genomic_DNA"/>
</dbReference>
<organism evidence="1 2">
    <name type="scientific">Sungkyunkwania multivorans</name>
    <dbReference type="NCBI Taxonomy" id="1173618"/>
    <lineage>
        <taxon>Bacteria</taxon>
        <taxon>Pseudomonadati</taxon>
        <taxon>Bacteroidota</taxon>
        <taxon>Flavobacteriia</taxon>
        <taxon>Flavobacteriales</taxon>
        <taxon>Flavobacteriaceae</taxon>
        <taxon>Sungkyunkwania</taxon>
    </lineage>
</organism>
<protein>
    <submittedName>
        <fullName evidence="1">Uncharacterized protein</fullName>
    </submittedName>
</protein>
<evidence type="ECO:0000313" key="2">
    <source>
        <dbReference type="Proteomes" id="UP001596978"/>
    </source>
</evidence>
<keyword evidence="2" id="KW-1185">Reference proteome</keyword>